<dbReference type="AntiFam" id="ANF00031">
    <property type="entry name" value="Antisense to tmRNA"/>
</dbReference>
<comment type="caution">
    <text evidence="1">The sequence shown here is derived from an EMBL/GenBank/DDBJ whole genome shotgun (WGS) entry which is preliminary data.</text>
</comment>
<proteinExistence type="predicted"/>
<name>A0A0F9QQ41_9ZZZZ</name>
<accession>A0A0F9QQ41</accession>
<reference evidence="1" key="1">
    <citation type="journal article" date="2015" name="Nature">
        <title>Complex archaea that bridge the gap between prokaryotes and eukaryotes.</title>
        <authorList>
            <person name="Spang A."/>
            <person name="Saw J.H."/>
            <person name="Jorgensen S.L."/>
            <person name="Zaremba-Niedzwiedzka K."/>
            <person name="Martijn J."/>
            <person name="Lind A.E."/>
            <person name="van Eijk R."/>
            <person name="Schleper C."/>
            <person name="Guy L."/>
            <person name="Ettema T.J."/>
        </authorList>
    </citation>
    <scope>NUCLEOTIDE SEQUENCE</scope>
</reference>
<protein>
    <submittedName>
        <fullName evidence="1">Uncharacterized protein</fullName>
    </submittedName>
</protein>
<feature type="non-terminal residue" evidence="1">
    <location>
        <position position="1"/>
    </location>
</feature>
<gene>
    <name evidence="1" type="ORF">LCGC14_1067150</name>
</gene>
<sequence length="93" mass="10532">WRWSESNRRPKAISQGFYERSLRLDLASSNPQADKLTSQPVKFPFYPTGIGKKVSLLIDAISQTTGKSEYDGYFLLSSYCNIIVSSYISFPNV</sequence>
<evidence type="ECO:0000313" key="1">
    <source>
        <dbReference type="EMBL" id="KKN07408.1"/>
    </source>
</evidence>
<organism evidence="1">
    <name type="scientific">marine sediment metagenome</name>
    <dbReference type="NCBI Taxonomy" id="412755"/>
    <lineage>
        <taxon>unclassified sequences</taxon>
        <taxon>metagenomes</taxon>
        <taxon>ecological metagenomes</taxon>
    </lineage>
</organism>
<dbReference type="EMBL" id="LAZR01004574">
    <property type="protein sequence ID" value="KKN07408.1"/>
    <property type="molecule type" value="Genomic_DNA"/>
</dbReference>
<dbReference type="AlphaFoldDB" id="A0A0F9QQ41"/>